<evidence type="ECO:0000313" key="2">
    <source>
        <dbReference type="Proteomes" id="UP000000724"/>
    </source>
</evidence>
<keyword evidence="2" id="KW-1185">Reference proteome</keyword>
<evidence type="ECO:0000313" key="1">
    <source>
        <dbReference type="EMBL" id="CAP94485.1"/>
    </source>
</evidence>
<accession>B6HCY3</accession>
<dbReference type="EMBL" id="AM920433">
    <property type="protein sequence ID" value="CAP94485.1"/>
    <property type="molecule type" value="Genomic_DNA"/>
</dbReference>
<dbReference type="Proteomes" id="UP000000724">
    <property type="component" value="Contig Pc00c18"/>
</dbReference>
<reference evidence="1 2" key="1">
    <citation type="journal article" date="2008" name="Nat. Biotechnol.">
        <title>Genome sequencing and analysis of the filamentous fungus Penicillium chrysogenum.</title>
        <authorList>
            <person name="van den Berg M.A."/>
            <person name="Albang R."/>
            <person name="Albermann K."/>
            <person name="Badger J.H."/>
            <person name="Daran J.-M."/>
            <person name="Driessen A.J.M."/>
            <person name="Garcia-Estrada C."/>
            <person name="Fedorova N.D."/>
            <person name="Harris D.M."/>
            <person name="Heijne W.H.M."/>
            <person name="Joardar V.S."/>
            <person name="Kiel J.A.K.W."/>
            <person name="Kovalchuk A."/>
            <person name="Martin J.F."/>
            <person name="Nierman W.C."/>
            <person name="Nijland J.G."/>
            <person name="Pronk J.T."/>
            <person name="Roubos J.A."/>
            <person name="van der Klei I.J."/>
            <person name="van Peij N.N.M.E."/>
            <person name="Veenhuis M."/>
            <person name="von Doehren H."/>
            <person name="Wagner C."/>
            <person name="Wortman J.R."/>
            <person name="Bovenberg R.A.L."/>
        </authorList>
    </citation>
    <scope>NUCLEOTIDE SEQUENCE [LARGE SCALE GENOMIC DNA]</scope>
    <source>
        <strain evidence="2">ATCC 28089 / DSM 1075 / NRRL 1951 / Wisconsin 54-1255</strain>
    </source>
</reference>
<organism evidence="1 2">
    <name type="scientific">Penicillium rubens (strain ATCC 28089 / DSM 1075 / NRRL 1951 / Wisconsin 54-1255)</name>
    <name type="common">Penicillium chrysogenum</name>
    <dbReference type="NCBI Taxonomy" id="500485"/>
    <lineage>
        <taxon>Eukaryota</taxon>
        <taxon>Fungi</taxon>
        <taxon>Dikarya</taxon>
        <taxon>Ascomycota</taxon>
        <taxon>Pezizomycotina</taxon>
        <taxon>Eurotiomycetes</taxon>
        <taxon>Eurotiomycetidae</taxon>
        <taxon>Eurotiales</taxon>
        <taxon>Aspergillaceae</taxon>
        <taxon>Penicillium</taxon>
        <taxon>Penicillium chrysogenum species complex</taxon>
    </lineage>
</organism>
<dbReference type="OrthoDB" id="10485574at2759"/>
<protein>
    <submittedName>
        <fullName evidence="1">Uncharacterized protein</fullName>
    </submittedName>
</protein>
<sequence length="117" mass="12669">MRNQDPGMIILEMNGWRSAVISNSMSMGADQVAGCRQMKGGVAGSSGGSEASGVLGVLGYEYGSTIRKCGDEDENLNLRFVTEFFVALSLCHFVTMCSTGNCDPKEYPGKLYFIYSR</sequence>
<dbReference type="AlphaFoldDB" id="B6HCY3"/>
<dbReference type="HOGENOM" id="CLU_2085571_0_0_1"/>
<name>B6HCY3_PENRW</name>
<gene>
    <name evidence="1" type="ORF">Pc18g02610</name>
    <name evidence="1" type="ORF">PCH_Pc18g02610</name>
</gene>
<dbReference type="VEuPathDB" id="FungiDB:PCH_Pc18g02610"/>
<proteinExistence type="predicted"/>